<protein>
    <recommendedName>
        <fullName evidence="2">EthD domain-containing protein</fullName>
    </recommendedName>
</protein>
<sequence length="226" mass="26144">MSLLFVYSERGQFTEAEFNDWYDEEHIPGLLSLPDFSTAQRYIQCDSHKPTYLTFYNLTTPDAKAALVSPAFQAHAAAFSDREKKMLSSLPILNQRIYQPIFQQPPTITSRAAKYIFVVEVDLLNPSPSFESEFNSWYNNIHIPDIMNTKGWVSSRRFVLQDNVERGTSTSFPAHATKYLAVHEFTEKDYMQDPILIEAIANEETAKFIAKVKLEFRHFVLHRDFS</sequence>
<comment type="caution">
    <text evidence="3">The sequence shown here is derived from an EMBL/GenBank/DDBJ whole genome shotgun (WGS) entry which is preliminary data.</text>
</comment>
<proteinExistence type="inferred from homology"/>
<dbReference type="STRING" id="181874.A0A409YPF7"/>
<name>A0A409YPF7_9AGAR</name>
<dbReference type="Pfam" id="PF07110">
    <property type="entry name" value="EthD"/>
    <property type="match status" value="1"/>
</dbReference>
<dbReference type="InterPro" id="IPR009799">
    <property type="entry name" value="EthD_dom"/>
</dbReference>
<dbReference type="GO" id="GO:0016491">
    <property type="term" value="F:oxidoreductase activity"/>
    <property type="evidence" value="ECO:0007669"/>
    <property type="project" value="InterPro"/>
</dbReference>
<comment type="similarity">
    <text evidence="1">Belongs to the tpcK family.</text>
</comment>
<evidence type="ECO:0000313" key="3">
    <source>
        <dbReference type="EMBL" id="PPR04888.1"/>
    </source>
</evidence>
<evidence type="ECO:0000256" key="1">
    <source>
        <dbReference type="ARBA" id="ARBA00005986"/>
    </source>
</evidence>
<feature type="domain" description="EthD" evidence="2">
    <location>
        <begin position="13"/>
        <end position="85"/>
    </location>
</feature>
<reference evidence="3 4" key="1">
    <citation type="journal article" date="2018" name="Evol. Lett.">
        <title>Horizontal gene cluster transfer increased hallucinogenic mushroom diversity.</title>
        <authorList>
            <person name="Reynolds H.T."/>
            <person name="Vijayakumar V."/>
            <person name="Gluck-Thaler E."/>
            <person name="Korotkin H.B."/>
            <person name="Matheny P.B."/>
            <person name="Slot J.C."/>
        </authorList>
    </citation>
    <scope>NUCLEOTIDE SEQUENCE [LARGE SCALE GENOMIC DNA]</scope>
    <source>
        <strain evidence="3 4">2629</strain>
    </source>
</reference>
<keyword evidence="4" id="KW-1185">Reference proteome</keyword>
<dbReference type="SUPFAM" id="SSF54909">
    <property type="entry name" value="Dimeric alpha+beta barrel"/>
    <property type="match status" value="1"/>
</dbReference>
<dbReference type="InParanoid" id="A0A409YPF7"/>
<accession>A0A409YPF7</accession>
<organism evidence="3 4">
    <name type="scientific">Panaeolus cyanescens</name>
    <dbReference type="NCBI Taxonomy" id="181874"/>
    <lineage>
        <taxon>Eukaryota</taxon>
        <taxon>Fungi</taxon>
        <taxon>Dikarya</taxon>
        <taxon>Basidiomycota</taxon>
        <taxon>Agaricomycotina</taxon>
        <taxon>Agaricomycetes</taxon>
        <taxon>Agaricomycetidae</taxon>
        <taxon>Agaricales</taxon>
        <taxon>Agaricineae</taxon>
        <taxon>Galeropsidaceae</taxon>
        <taxon>Panaeolus</taxon>
    </lineage>
</organism>
<dbReference type="InterPro" id="IPR011008">
    <property type="entry name" value="Dimeric_a/b-barrel"/>
</dbReference>
<evidence type="ECO:0000259" key="2">
    <source>
        <dbReference type="Pfam" id="PF07110"/>
    </source>
</evidence>
<gene>
    <name evidence="3" type="ORF">CVT24_007147</name>
</gene>
<dbReference type="OrthoDB" id="2851338at2759"/>
<dbReference type="Proteomes" id="UP000284842">
    <property type="component" value="Unassembled WGS sequence"/>
</dbReference>
<dbReference type="EMBL" id="NHTK01000879">
    <property type="protein sequence ID" value="PPR04888.1"/>
    <property type="molecule type" value="Genomic_DNA"/>
</dbReference>
<evidence type="ECO:0000313" key="4">
    <source>
        <dbReference type="Proteomes" id="UP000284842"/>
    </source>
</evidence>
<dbReference type="AlphaFoldDB" id="A0A409YPF7"/>